<comment type="caution">
    <text evidence="2">The sequence shown here is derived from an EMBL/GenBank/DDBJ whole genome shotgun (WGS) entry which is preliminary data.</text>
</comment>
<proteinExistence type="predicted"/>
<gene>
    <name evidence="2" type="ORF">GCM10011354_23030</name>
</gene>
<reference evidence="2" key="2">
    <citation type="submission" date="2020-09" db="EMBL/GenBank/DDBJ databases">
        <authorList>
            <person name="Sun Q."/>
            <person name="Zhou Y."/>
        </authorList>
    </citation>
    <scope>NUCLEOTIDE SEQUENCE</scope>
    <source>
        <strain evidence="2">CGMCC 1.14988</strain>
    </source>
</reference>
<dbReference type="Proteomes" id="UP000650511">
    <property type="component" value="Unassembled WGS sequence"/>
</dbReference>
<dbReference type="RefSeq" id="WP_130649972.1">
    <property type="nucleotide sequence ID" value="NZ_BMHA01000008.1"/>
</dbReference>
<accession>A0A8J3A913</accession>
<protein>
    <submittedName>
        <fullName evidence="2">Uncharacterized protein</fullName>
    </submittedName>
</protein>
<organism evidence="2 3">
    <name type="scientific">Egicoccus halophilus</name>
    <dbReference type="NCBI Taxonomy" id="1670830"/>
    <lineage>
        <taxon>Bacteria</taxon>
        <taxon>Bacillati</taxon>
        <taxon>Actinomycetota</taxon>
        <taxon>Nitriliruptoria</taxon>
        <taxon>Egicoccales</taxon>
        <taxon>Egicoccaceae</taxon>
        <taxon>Egicoccus</taxon>
    </lineage>
</organism>
<evidence type="ECO:0000256" key="1">
    <source>
        <dbReference type="SAM" id="MobiDB-lite"/>
    </source>
</evidence>
<evidence type="ECO:0000313" key="2">
    <source>
        <dbReference type="EMBL" id="GGI07227.1"/>
    </source>
</evidence>
<feature type="region of interest" description="Disordered" evidence="1">
    <location>
        <begin position="1"/>
        <end position="29"/>
    </location>
</feature>
<evidence type="ECO:0000313" key="3">
    <source>
        <dbReference type="Proteomes" id="UP000650511"/>
    </source>
</evidence>
<reference evidence="2" key="1">
    <citation type="journal article" date="2014" name="Int. J. Syst. Evol. Microbiol.">
        <title>Complete genome sequence of Corynebacterium casei LMG S-19264T (=DSM 44701T), isolated from a smear-ripened cheese.</title>
        <authorList>
            <consortium name="US DOE Joint Genome Institute (JGI-PGF)"/>
            <person name="Walter F."/>
            <person name="Albersmeier A."/>
            <person name="Kalinowski J."/>
            <person name="Ruckert C."/>
        </authorList>
    </citation>
    <scope>NUCLEOTIDE SEQUENCE</scope>
    <source>
        <strain evidence="2">CGMCC 1.14988</strain>
    </source>
</reference>
<dbReference type="AlphaFoldDB" id="A0A8J3A913"/>
<dbReference type="EMBL" id="BMHA01000008">
    <property type="protein sequence ID" value="GGI07227.1"/>
    <property type="molecule type" value="Genomic_DNA"/>
</dbReference>
<name>A0A8J3A913_9ACTN</name>
<sequence length="81" mass="8819">MTTPPLPDLLEMPAGEASDTFGPSDADGRHGDRLTIARKLAPFGGCTCTPDVDIAFVHGTWVVSYGHEHRCRRLASLQQRN</sequence>
<keyword evidence="3" id="KW-1185">Reference proteome</keyword>